<dbReference type="SUPFAM" id="SSF53756">
    <property type="entry name" value="UDP-Glycosyltransferase/glycogen phosphorylase"/>
    <property type="match status" value="1"/>
</dbReference>
<dbReference type="Proteomes" id="UP001500984">
    <property type="component" value="Unassembled WGS sequence"/>
</dbReference>
<evidence type="ECO:0000256" key="2">
    <source>
        <dbReference type="ARBA" id="ARBA00022679"/>
    </source>
</evidence>
<proteinExistence type="predicted"/>
<evidence type="ECO:0000256" key="1">
    <source>
        <dbReference type="ARBA" id="ARBA00022676"/>
    </source>
</evidence>
<dbReference type="RefSeq" id="WP_344334647.1">
    <property type="nucleotide sequence ID" value="NZ_BAAAPZ010000002.1"/>
</dbReference>
<gene>
    <name evidence="5" type="ORF">GCM10009823_03460</name>
</gene>
<keyword evidence="1" id="KW-0328">Glycosyltransferase</keyword>
<dbReference type="Pfam" id="PF00534">
    <property type="entry name" value="Glycos_transf_1"/>
    <property type="match status" value="1"/>
</dbReference>
<keyword evidence="2" id="KW-0808">Transferase</keyword>
<reference evidence="5 6" key="1">
    <citation type="journal article" date="2019" name="Int. J. Syst. Evol. Microbiol.">
        <title>The Global Catalogue of Microorganisms (GCM) 10K type strain sequencing project: providing services to taxonomists for standard genome sequencing and annotation.</title>
        <authorList>
            <consortium name="The Broad Institute Genomics Platform"/>
            <consortium name="The Broad Institute Genome Sequencing Center for Infectious Disease"/>
            <person name="Wu L."/>
            <person name="Ma J."/>
        </authorList>
    </citation>
    <scope>NUCLEOTIDE SEQUENCE [LARGE SCALE GENOMIC DNA]</scope>
    <source>
        <strain evidence="5 6">JCM 15900</strain>
    </source>
</reference>
<evidence type="ECO:0000313" key="5">
    <source>
        <dbReference type="EMBL" id="GAA2088396.1"/>
    </source>
</evidence>
<dbReference type="InterPro" id="IPR001296">
    <property type="entry name" value="Glyco_trans_1"/>
</dbReference>
<organism evidence="5 6">
    <name type="scientific">Brevibacterium salitolerans</name>
    <dbReference type="NCBI Taxonomy" id="1403566"/>
    <lineage>
        <taxon>Bacteria</taxon>
        <taxon>Bacillati</taxon>
        <taxon>Actinomycetota</taxon>
        <taxon>Actinomycetes</taxon>
        <taxon>Micrococcales</taxon>
        <taxon>Brevibacteriaceae</taxon>
        <taxon>Brevibacterium</taxon>
    </lineage>
</organism>
<dbReference type="PANTHER" id="PTHR12526:SF510">
    <property type="entry name" value="D-INOSITOL 3-PHOSPHATE GLYCOSYLTRANSFERASE"/>
    <property type="match status" value="1"/>
</dbReference>
<dbReference type="InterPro" id="IPR028098">
    <property type="entry name" value="Glyco_trans_4-like_N"/>
</dbReference>
<sequence length="387" mass="41000">MRIAYLLADPGIGVFGTKGASVHVQEVVRALIALGHQVTVFCVRSDESVPPDLEDLEVVRVPLGRAADAAEREVRVAEAARALAAAAVAHPDSFDLVYERYSLFSTAGEEASRALGIPLVLEVNAPLIEEQRTHRELHDAEAALAATLRQFRRAEVLVCVSAQVARWAGTMCPEAAGRAVVVPNGVDVTRICPAQPSLRRDARFTVGFVGTLKPWHGTEVLLEAFARACRSAADDWRLDICGAGPELAALRERAHALGIAERTVFRGALPPHRVPEMLAGLDIAVAPYPPGPHYFSPLKVYEYLAAGLPVVASAVGDLPALLGDGERGLLVPPGDPAALASSLRILAADPALRARMGASARAAAVAEHSWTGRCAQWLGLLEGVPVP</sequence>
<dbReference type="PANTHER" id="PTHR12526">
    <property type="entry name" value="GLYCOSYLTRANSFERASE"/>
    <property type="match status" value="1"/>
</dbReference>
<accession>A0ABN2WBE5</accession>
<dbReference type="CDD" id="cd03801">
    <property type="entry name" value="GT4_PimA-like"/>
    <property type="match status" value="1"/>
</dbReference>
<evidence type="ECO:0000313" key="6">
    <source>
        <dbReference type="Proteomes" id="UP001500984"/>
    </source>
</evidence>
<name>A0ABN2WBE5_9MICO</name>
<dbReference type="Gene3D" id="3.40.50.2000">
    <property type="entry name" value="Glycogen Phosphorylase B"/>
    <property type="match status" value="2"/>
</dbReference>
<protein>
    <submittedName>
        <fullName evidence="5">Glycosyltransferase family 4 protein</fullName>
    </submittedName>
</protein>
<keyword evidence="6" id="KW-1185">Reference proteome</keyword>
<dbReference type="Pfam" id="PF13439">
    <property type="entry name" value="Glyco_transf_4"/>
    <property type="match status" value="1"/>
</dbReference>
<comment type="caution">
    <text evidence="5">The sequence shown here is derived from an EMBL/GenBank/DDBJ whole genome shotgun (WGS) entry which is preliminary data.</text>
</comment>
<feature type="domain" description="Glycosyltransferase subfamily 4-like N-terminal" evidence="4">
    <location>
        <begin position="19"/>
        <end position="190"/>
    </location>
</feature>
<feature type="domain" description="Glycosyl transferase family 1" evidence="3">
    <location>
        <begin position="199"/>
        <end position="361"/>
    </location>
</feature>
<evidence type="ECO:0000259" key="3">
    <source>
        <dbReference type="Pfam" id="PF00534"/>
    </source>
</evidence>
<evidence type="ECO:0000259" key="4">
    <source>
        <dbReference type="Pfam" id="PF13439"/>
    </source>
</evidence>
<dbReference type="EMBL" id="BAAAPZ010000002">
    <property type="protein sequence ID" value="GAA2088396.1"/>
    <property type="molecule type" value="Genomic_DNA"/>
</dbReference>